<gene>
    <name evidence="1" type="ORF">MCOR_16804</name>
</gene>
<dbReference type="AlphaFoldDB" id="A0A6J8BBD5"/>
<keyword evidence="2" id="KW-1185">Reference proteome</keyword>
<evidence type="ECO:0000313" key="1">
    <source>
        <dbReference type="EMBL" id="CAC5380876.1"/>
    </source>
</evidence>
<protein>
    <submittedName>
        <fullName evidence="1">Uncharacterized protein</fullName>
    </submittedName>
</protein>
<sequence>MSSDSGGKLTELVNIFTGCFRRRKRFVIKPLNTTYDSRTKRRIKLPRLKDAITPYIYTPKPKRVIKKNDAFMQELRRESLLTSGSTTSDNPILNICLGFKNEELKHGGPKIYHKSYCRSHWDKVLSNRKGLSRMIGYTTGCNEPIVDNLPASLWMECLEPTLAVLVTLSAMKHRRTNLSIKKSNGQVN</sequence>
<organism evidence="1 2">
    <name type="scientific">Mytilus coruscus</name>
    <name type="common">Sea mussel</name>
    <dbReference type="NCBI Taxonomy" id="42192"/>
    <lineage>
        <taxon>Eukaryota</taxon>
        <taxon>Metazoa</taxon>
        <taxon>Spiralia</taxon>
        <taxon>Lophotrochozoa</taxon>
        <taxon>Mollusca</taxon>
        <taxon>Bivalvia</taxon>
        <taxon>Autobranchia</taxon>
        <taxon>Pteriomorphia</taxon>
        <taxon>Mytilida</taxon>
        <taxon>Mytiloidea</taxon>
        <taxon>Mytilidae</taxon>
        <taxon>Mytilinae</taxon>
        <taxon>Mytilus</taxon>
    </lineage>
</organism>
<reference evidence="1 2" key="1">
    <citation type="submission" date="2020-06" db="EMBL/GenBank/DDBJ databases">
        <authorList>
            <person name="Li R."/>
            <person name="Bekaert M."/>
        </authorList>
    </citation>
    <scope>NUCLEOTIDE SEQUENCE [LARGE SCALE GENOMIC DNA]</scope>
    <source>
        <strain evidence="2">wild</strain>
    </source>
</reference>
<evidence type="ECO:0000313" key="2">
    <source>
        <dbReference type="Proteomes" id="UP000507470"/>
    </source>
</evidence>
<accession>A0A6J8BBD5</accession>
<proteinExistence type="predicted"/>
<dbReference type="Proteomes" id="UP000507470">
    <property type="component" value="Unassembled WGS sequence"/>
</dbReference>
<dbReference type="OrthoDB" id="6137831at2759"/>
<name>A0A6J8BBD5_MYTCO</name>
<dbReference type="EMBL" id="CACVKT020002953">
    <property type="protein sequence ID" value="CAC5380876.1"/>
    <property type="molecule type" value="Genomic_DNA"/>
</dbReference>